<accession>A0A8J4X8M7</accession>
<keyword evidence="2" id="KW-1185">Reference proteome</keyword>
<gene>
    <name evidence="1" type="ORF">DAT39_001635</name>
</gene>
<evidence type="ECO:0000313" key="2">
    <source>
        <dbReference type="Proteomes" id="UP000727407"/>
    </source>
</evidence>
<protein>
    <submittedName>
        <fullName evidence="1">Uncharacterized protein</fullName>
    </submittedName>
</protein>
<organism evidence="1 2">
    <name type="scientific">Clarias magur</name>
    <name type="common">Asian catfish</name>
    <name type="synonym">Macropteronotus magur</name>
    <dbReference type="NCBI Taxonomy" id="1594786"/>
    <lineage>
        <taxon>Eukaryota</taxon>
        <taxon>Metazoa</taxon>
        <taxon>Chordata</taxon>
        <taxon>Craniata</taxon>
        <taxon>Vertebrata</taxon>
        <taxon>Euteleostomi</taxon>
        <taxon>Actinopterygii</taxon>
        <taxon>Neopterygii</taxon>
        <taxon>Teleostei</taxon>
        <taxon>Ostariophysi</taxon>
        <taxon>Siluriformes</taxon>
        <taxon>Clariidae</taxon>
        <taxon>Clarias</taxon>
    </lineage>
</organism>
<dbReference type="AlphaFoldDB" id="A0A8J4X8M7"/>
<name>A0A8J4X8M7_CLAMG</name>
<sequence>MMGLKNPKKLYSGMESLVKRKEDLGVETCTSQMSMGGLVCIKGEIKGEMSASRHAWLLGSADVCCLVDDTEAGDEFQLSHLAT</sequence>
<dbReference type="Proteomes" id="UP000727407">
    <property type="component" value="Unassembled WGS sequence"/>
</dbReference>
<evidence type="ECO:0000313" key="1">
    <source>
        <dbReference type="EMBL" id="KAF5908567.1"/>
    </source>
</evidence>
<dbReference type="EMBL" id="QNUK01000012">
    <property type="protein sequence ID" value="KAF5908567.1"/>
    <property type="molecule type" value="Genomic_DNA"/>
</dbReference>
<reference evidence="1" key="1">
    <citation type="submission" date="2020-07" db="EMBL/GenBank/DDBJ databases">
        <title>Clarias magur genome sequencing, assembly and annotation.</title>
        <authorList>
            <person name="Kushwaha B."/>
            <person name="Kumar R."/>
            <person name="Das P."/>
            <person name="Joshi C.G."/>
            <person name="Kumar D."/>
            <person name="Nagpure N.S."/>
            <person name="Pandey M."/>
            <person name="Agarwal S."/>
            <person name="Srivastava S."/>
            <person name="Singh M."/>
            <person name="Sahoo L."/>
            <person name="Jayasankar P."/>
            <person name="Meher P.K."/>
            <person name="Koringa P.G."/>
            <person name="Iquebal M.A."/>
            <person name="Das S.P."/>
            <person name="Bit A."/>
            <person name="Patnaik S."/>
            <person name="Patel N."/>
            <person name="Shah T.M."/>
            <person name="Hinsu A."/>
            <person name="Jena J.K."/>
        </authorList>
    </citation>
    <scope>NUCLEOTIDE SEQUENCE</scope>
    <source>
        <strain evidence="1">CIFAMagur01</strain>
        <tissue evidence="1">Testis</tissue>
    </source>
</reference>
<comment type="caution">
    <text evidence="1">The sequence shown here is derived from an EMBL/GenBank/DDBJ whole genome shotgun (WGS) entry which is preliminary data.</text>
</comment>
<proteinExistence type="predicted"/>